<dbReference type="RefSeq" id="WP_074239247.1">
    <property type="nucleotide sequence ID" value="NZ_FSRA01000001.1"/>
</dbReference>
<dbReference type="OrthoDB" id="886712at2"/>
<keyword evidence="3" id="KW-1185">Reference proteome</keyword>
<evidence type="ECO:0000313" key="2">
    <source>
        <dbReference type="EMBL" id="SIN93403.1"/>
    </source>
</evidence>
<dbReference type="AlphaFoldDB" id="A0A1N6FDN0"/>
<dbReference type="Proteomes" id="UP000185003">
    <property type="component" value="Unassembled WGS sequence"/>
</dbReference>
<accession>A0A1N6FDN0</accession>
<keyword evidence="1" id="KW-0472">Membrane</keyword>
<keyword evidence="1" id="KW-1133">Transmembrane helix</keyword>
<dbReference type="STRING" id="536979.SAMN04488055_2165"/>
<protein>
    <submittedName>
        <fullName evidence="2">Uncharacterized protein</fullName>
    </submittedName>
</protein>
<feature type="transmembrane region" description="Helical" evidence="1">
    <location>
        <begin position="58"/>
        <end position="76"/>
    </location>
</feature>
<dbReference type="EMBL" id="FSRA01000001">
    <property type="protein sequence ID" value="SIN93403.1"/>
    <property type="molecule type" value="Genomic_DNA"/>
</dbReference>
<evidence type="ECO:0000313" key="3">
    <source>
        <dbReference type="Proteomes" id="UP000185003"/>
    </source>
</evidence>
<reference evidence="2 3" key="1">
    <citation type="submission" date="2016-11" db="EMBL/GenBank/DDBJ databases">
        <authorList>
            <person name="Jaros S."/>
            <person name="Januszkiewicz K."/>
            <person name="Wedrychowicz H."/>
        </authorList>
    </citation>
    <scope>NUCLEOTIDE SEQUENCE [LARGE SCALE GENOMIC DNA]</scope>
    <source>
        <strain evidence="2 3">DSM 24787</strain>
    </source>
</reference>
<organism evidence="2 3">
    <name type="scientific">Chitinophaga niabensis</name>
    <dbReference type="NCBI Taxonomy" id="536979"/>
    <lineage>
        <taxon>Bacteria</taxon>
        <taxon>Pseudomonadati</taxon>
        <taxon>Bacteroidota</taxon>
        <taxon>Chitinophagia</taxon>
        <taxon>Chitinophagales</taxon>
        <taxon>Chitinophagaceae</taxon>
        <taxon>Chitinophaga</taxon>
    </lineage>
</organism>
<keyword evidence="1" id="KW-0812">Transmembrane</keyword>
<evidence type="ECO:0000256" key="1">
    <source>
        <dbReference type="SAM" id="Phobius"/>
    </source>
</evidence>
<proteinExistence type="predicted"/>
<sequence>MKKKLNISHEVESTLSSLDGVQRAEPGDFFFTRLQARMQRSGAADAWGRFLAIVTRPSIAIAGVLLILAVNSIMFVQMKPAPERTEQAMLQQDFDDASQLGITTTFYDFDKPE</sequence>
<gene>
    <name evidence="2" type="ORF">SAMN04488055_2165</name>
</gene>
<name>A0A1N6FDN0_9BACT</name>